<proteinExistence type="inferred from homology"/>
<name>A0A9D2D5R9_9FIRM</name>
<dbReference type="GO" id="GO:0008270">
    <property type="term" value="F:zinc ion binding"/>
    <property type="evidence" value="ECO:0007669"/>
    <property type="project" value="UniProtKB-UniRule"/>
</dbReference>
<evidence type="ECO:0000256" key="4">
    <source>
        <dbReference type="ARBA" id="ARBA00022840"/>
    </source>
</evidence>
<comment type="function">
    <text evidence="8">Negatively regulates transcription of bacterial ribonucleotide reductase nrd genes and operons by binding to NrdR-boxes.</text>
</comment>
<evidence type="ECO:0000256" key="5">
    <source>
        <dbReference type="ARBA" id="ARBA00023015"/>
    </source>
</evidence>
<evidence type="ECO:0000256" key="3">
    <source>
        <dbReference type="ARBA" id="ARBA00022833"/>
    </source>
</evidence>
<dbReference type="InterPro" id="IPR005144">
    <property type="entry name" value="ATP-cone_dom"/>
</dbReference>
<dbReference type="PANTHER" id="PTHR30455">
    <property type="entry name" value="TRANSCRIPTIONAL REPRESSOR NRDR"/>
    <property type="match status" value="1"/>
</dbReference>
<dbReference type="Pfam" id="PF22811">
    <property type="entry name" value="Zn_ribbon_NrdR"/>
    <property type="match status" value="1"/>
</dbReference>
<feature type="domain" description="ATP-cone" evidence="9">
    <location>
        <begin position="49"/>
        <end position="139"/>
    </location>
</feature>
<dbReference type="NCBIfam" id="TIGR00244">
    <property type="entry name" value="transcriptional regulator NrdR"/>
    <property type="match status" value="1"/>
</dbReference>
<keyword evidence="1 8" id="KW-0678">Repressor</keyword>
<dbReference type="PROSITE" id="PS51161">
    <property type="entry name" value="ATP_CONE"/>
    <property type="match status" value="1"/>
</dbReference>
<dbReference type="PANTHER" id="PTHR30455:SF2">
    <property type="entry name" value="TRANSCRIPTIONAL REPRESSOR NRDR"/>
    <property type="match status" value="1"/>
</dbReference>
<dbReference type="HAMAP" id="MF_00440">
    <property type="entry name" value="NrdR"/>
    <property type="match status" value="1"/>
</dbReference>
<evidence type="ECO:0000256" key="2">
    <source>
        <dbReference type="ARBA" id="ARBA00022741"/>
    </source>
</evidence>
<accession>A0A9D2D5R9</accession>
<comment type="caution">
    <text evidence="10">The sequence shown here is derived from an EMBL/GenBank/DDBJ whole genome shotgun (WGS) entry which is preliminary data.</text>
</comment>
<evidence type="ECO:0000259" key="9">
    <source>
        <dbReference type="PROSITE" id="PS51161"/>
    </source>
</evidence>
<evidence type="ECO:0000256" key="8">
    <source>
        <dbReference type="HAMAP-Rule" id="MF_00440"/>
    </source>
</evidence>
<gene>
    <name evidence="8 10" type="primary">nrdR</name>
    <name evidence="10" type="ORF">H9726_01115</name>
</gene>
<feature type="zinc finger region" evidence="8">
    <location>
        <begin position="3"/>
        <end position="34"/>
    </location>
</feature>
<keyword evidence="2 8" id="KW-0547">Nucleotide-binding</keyword>
<dbReference type="InterPro" id="IPR055173">
    <property type="entry name" value="NrdR-like_N"/>
</dbReference>
<dbReference type="Proteomes" id="UP000824025">
    <property type="component" value="Unassembled WGS sequence"/>
</dbReference>
<sequence length="161" mass="18439">MKCMYCGCTESKVIDSRSTDEGRTIRRRRECMQCGRRFTTYETIETAPVLVVKNGGNRQAFDPGKIKNGIIKACEKRPVSMSKIDKLVDDVKKQIYNSLEQEVTSKRIGELVMNGLKDIDEVAYVRYASVYRQFTDISSFMSELEGLMKESKVKKAEEKPE</sequence>
<protein>
    <recommendedName>
        <fullName evidence="8">Transcriptional repressor NrdR</fullName>
    </recommendedName>
</protein>
<keyword evidence="8" id="KW-0863">Zinc-finger</keyword>
<evidence type="ECO:0000313" key="11">
    <source>
        <dbReference type="Proteomes" id="UP000824025"/>
    </source>
</evidence>
<evidence type="ECO:0000256" key="7">
    <source>
        <dbReference type="ARBA" id="ARBA00023163"/>
    </source>
</evidence>
<dbReference type="AlphaFoldDB" id="A0A9D2D5R9"/>
<evidence type="ECO:0000256" key="6">
    <source>
        <dbReference type="ARBA" id="ARBA00023125"/>
    </source>
</evidence>
<evidence type="ECO:0000256" key="1">
    <source>
        <dbReference type="ARBA" id="ARBA00022491"/>
    </source>
</evidence>
<keyword evidence="4 8" id="KW-0067">ATP-binding</keyword>
<keyword evidence="3 8" id="KW-0862">Zinc</keyword>
<organism evidence="10 11">
    <name type="scientific">Candidatus Borkfalkia avicola</name>
    <dbReference type="NCBI Taxonomy" id="2838503"/>
    <lineage>
        <taxon>Bacteria</taxon>
        <taxon>Bacillati</taxon>
        <taxon>Bacillota</taxon>
        <taxon>Clostridia</taxon>
        <taxon>Christensenellales</taxon>
        <taxon>Christensenellaceae</taxon>
        <taxon>Candidatus Borkfalkia</taxon>
    </lineage>
</organism>
<dbReference type="InterPro" id="IPR003796">
    <property type="entry name" value="RNR_NrdR-like"/>
</dbReference>
<dbReference type="GO" id="GO:0005524">
    <property type="term" value="F:ATP binding"/>
    <property type="evidence" value="ECO:0007669"/>
    <property type="project" value="UniProtKB-UniRule"/>
</dbReference>
<keyword evidence="8" id="KW-0479">Metal-binding</keyword>
<comment type="cofactor">
    <cofactor evidence="8">
        <name>Zn(2+)</name>
        <dbReference type="ChEBI" id="CHEBI:29105"/>
    </cofactor>
    <text evidence="8">Binds 1 zinc ion.</text>
</comment>
<keyword evidence="5 8" id="KW-0805">Transcription regulation</keyword>
<evidence type="ECO:0000313" key="10">
    <source>
        <dbReference type="EMBL" id="HIZ09063.1"/>
    </source>
</evidence>
<dbReference type="GO" id="GO:0045892">
    <property type="term" value="P:negative regulation of DNA-templated transcription"/>
    <property type="evidence" value="ECO:0007669"/>
    <property type="project" value="UniProtKB-UniRule"/>
</dbReference>
<dbReference type="Pfam" id="PF03477">
    <property type="entry name" value="ATP-cone"/>
    <property type="match status" value="1"/>
</dbReference>
<dbReference type="EMBL" id="DXCF01000004">
    <property type="protein sequence ID" value="HIZ09063.1"/>
    <property type="molecule type" value="Genomic_DNA"/>
</dbReference>
<reference evidence="10" key="2">
    <citation type="submission" date="2021-04" db="EMBL/GenBank/DDBJ databases">
        <authorList>
            <person name="Gilroy R."/>
        </authorList>
    </citation>
    <scope>NUCLEOTIDE SEQUENCE</scope>
    <source>
        <strain evidence="10">CHK192-19661</strain>
    </source>
</reference>
<keyword evidence="7 8" id="KW-0804">Transcription</keyword>
<comment type="similarity">
    <text evidence="8">Belongs to the NrdR family.</text>
</comment>
<dbReference type="GO" id="GO:0003677">
    <property type="term" value="F:DNA binding"/>
    <property type="evidence" value="ECO:0007669"/>
    <property type="project" value="UniProtKB-KW"/>
</dbReference>
<reference evidence="10" key="1">
    <citation type="journal article" date="2021" name="PeerJ">
        <title>Extensive microbial diversity within the chicken gut microbiome revealed by metagenomics and culture.</title>
        <authorList>
            <person name="Gilroy R."/>
            <person name="Ravi A."/>
            <person name="Getino M."/>
            <person name="Pursley I."/>
            <person name="Horton D.L."/>
            <person name="Alikhan N.F."/>
            <person name="Baker D."/>
            <person name="Gharbi K."/>
            <person name="Hall N."/>
            <person name="Watson M."/>
            <person name="Adriaenssens E.M."/>
            <person name="Foster-Nyarko E."/>
            <person name="Jarju S."/>
            <person name="Secka A."/>
            <person name="Antonio M."/>
            <person name="Oren A."/>
            <person name="Chaudhuri R.R."/>
            <person name="La Ragione R."/>
            <person name="Hildebrand F."/>
            <person name="Pallen M.J."/>
        </authorList>
    </citation>
    <scope>NUCLEOTIDE SEQUENCE</scope>
    <source>
        <strain evidence="10">CHK192-19661</strain>
    </source>
</reference>
<keyword evidence="6 8" id="KW-0238">DNA-binding</keyword>